<protein>
    <submittedName>
        <fullName evidence="2">2-polyprenyl-6-methoxyphenol hydroxylase-like FAD-dependent oxidoreductase</fullName>
    </submittedName>
</protein>
<dbReference type="Gene3D" id="3.30.9.10">
    <property type="entry name" value="D-Amino Acid Oxidase, subunit A, domain 2"/>
    <property type="match status" value="1"/>
</dbReference>
<dbReference type="AlphaFoldDB" id="A0A366JDE8"/>
<dbReference type="PANTHER" id="PTHR46865">
    <property type="entry name" value="OXIDOREDUCTASE-RELATED"/>
    <property type="match status" value="1"/>
</dbReference>
<dbReference type="EMBL" id="QNSE01000002">
    <property type="protein sequence ID" value="RBP85011.1"/>
    <property type="molecule type" value="Genomic_DNA"/>
</dbReference>
<dbReference type="OrthoDB" id="9782160at2"/>
<feature type="domain" description="FAD-binding" evidence="1">
    <location>
        <begin position="5"/>
        <end position="319"/>
    </location>
</feature>
<dbReference type="InterPro" id="IPR051704">
    <property type="entry name" value="FAD_aromatic-hydroxylase"/>
</dbReference>
<dbReference type="Proteomes" id="UP000252792">
    <property type="component" value="Unassembled WGS sequence"/>
</dbReference>
<organism evidence="2 3">
    <name type="scientific">Marinomonas rhizomae</name>
    <dbReference type="NCBI Taxonomy" id="491948"/>
    <lineage>
        <taxon>Bacteria</taxon>
        <taxon>Pseudomonadati</taxon>
        <taxon>Pseudomonadota</taxon>
        <taxon>Gammaproteobacteria</taxon>
        <taxon>Oceanospirillales</taxon>
        <taxon>Oceanospirillaceae</taxon>
        <taxon>Marinomonas</taxon>
    </lineage>
</organism>
<reference evidence="2 3" key="1">
    <citation type="submission" date="2018-06" db="EMBL/GenBank/DDBJ databases">
        <title>Genomic Encyclopedia of Type Strains, Phase III (KMG-III): the genomes of soil and plant-associated and newly described type strains.</title>
        <authorList>
            <person name="Whitman W."/>
        </authorList>
    </citation>
    <scope>NUCLEOTIDE SEQUENCE [LARGE SCALE GENOMIC DNA]</scope>
    <source>
        <strain evidence="2 3">CECT 7377</strain>
    </source>
</reference>
<proteinExistence type="predicted"/>
<sequence length="396" mass="44030">MNNQTVVIIGAGVAGLSSAWWLSELGWNVIVIEKNTDLRASGYMLGLSGPGYSAIEKMGMLEALQKHQYRYQVDKNEYFNTKGRKIFSLNIEKIWGSIKILMLSRTDLVNELYIKASEKKNIDIKFSCLVTSFENNADNAKVYLSDGSAITADLVIGADGVNSQVRKALFPTQDSKSREYLGYKVAAFATDEVAEQVKNFKSFSEPGRIVELYPVGKDKSAGLYLWKSSSNAVITSPSIKRAELTAQFSNSHPLIKRKISSLDDASPLFFDNLVMIDLPKWSQGRVVLIGDSAHCLTLLSGQGAGIAMISSYLLAKSLQRYGINQGLEDHEKRLRPVIVRLQERSRKLATWFIPASKLSFNLRNLVVRLMPNALIGWFFLRAIRSDIIAASLDEAS</sequence>
<dbReference type="RefSeq" id="WP_113915141.1">
    <property type="nucleotide sequence ID" value="NZ_QNSE01000002.1"/>
</dbReference>
<evidence type="ECO:0000313" key="3">
    <source>
        <dbReference type="Proteomes" id="UP000252792"/>
    </source>
</evidence>
<dbReference type="GO" id="GO:0071949">
    <property type="term" value="F:FAD binding"/>
    <property type="evidence" value="ECO:0007669"/>
    <property type="project" value="InterPro"/>
</dbReference>
<gene>
    <name evidence="2" type="ORF">DFP80_1028</name>
</gene>
<comment type="caution">
    <text evidence="2">The sequence shown here is derived from an EMBL/GenBank/DDBJ whole genome shotgun (WGS) entry which is preliminary data.</text>
</comment>
<dbReference type="PRINTS" id="PR00420">
    <property type="entry name" value="RNGMNOXGNASE"/>
</dbReference>
<evidence type="ECO:0000259" key="1">
    <source>
        <dbReference type="Pfam" id="PF01494"/>
    </source>
</evidence>
<dbReference type="SUPFAM" id="SSF51905">
    <property type="entry name" value="FAD/NAD(P)-binding domain"/>
    <property type="match status" value="1"/>
</dbReference>
<accession>A0A366JDE8</accession>
<name>A0A366JDE8_9GAMM</name>
<dbReference type="Gene3D" id="3.50.50.60">
    <property type="entry name" value="FAD/NAD(P)-binding domain"/>
    <property type="match status" value="1"/>
</dbReference>
<dbReference type="InterPro" id="IPR002938">
    <property type="entry name" value="FAD-bd"/>
</dbReference>
<dbReference type="Pfam" id="PF01494">
    <property type="entry name" value="FAD_binding_3"/>
    <property type="match status" value="1"/>
</dbReference>
<dbReference type="InterPro" id="IPR036188">
    <property type="entry name" value="FAD/NAD-bd_sf"/>
</dbReference>
<keyword evidence="3" id="KW-1185">Reference proteome</keyword>
<evidence type="ECO:0000313" key="2">
    <source>
        <dbReference type="EMBL" id="RBP85011.1"/>
    </source>
</evidence>